<dbReference type="GO" id="GO:0097322">
    <property type="term" value="F:7SK snRNA binding"/>
    <property type="evidence" value="ECO:0007669"/>
    <property type="project" value="TreeGrafter"/>
</dbReference>
<feature type="compositionally biased region" description="Basic and acidic residues" evidence="9">
    <location>
        <begin position="63"/>
        <end position="72"/>
    </location>
</feature>
<dbReference type="GO" id="GO:0005737">
    <property type="term" value="C:cytoplasm"/>
    <property type="evidence" value="ECO:0007669"/>
    <property type="project" value="InterPro"/>
</dbReference>
<evidence type="ECO:0000256" key="1">
    <source>
        <dbReference type="ARBA" id="ARBA00004123"/>
    </source>
</evidence>
<evidence type="ECO:0000256" key="9">
    <source>
        <dbReference type="SAM" id="MobiDB-lite"/>
    </source>
</evidence>
<name>T2M7M0_HYDVU</name>
<sequence>MTQECIDLKVVLEIPWGLNNTLENTPGEFKEQQNNDGAFLDGGLGTNENIYFVNAKRKDESRLLTENEEKNGFAKRRHRRGSRKNKPRKPRQRYKPFNKLTWDEKRQLDERDTVKALRRREELVLQKGRPIAPYNTTQFLMEEHNPGEENFQNQNTTLHPTADLSEDSCSSSSSDEYFVKDFDEFYERVHIDTLNSYSKEDLIKYVFELEARIEKFERENKNSDNLKEENYKLLQEIKDLKAEKAKN</sequence>
<dbReference type="Gene3D" id="6.10.250.2910">
    <property type="match status" value="1"/>
</dbReference>
<keyword evidence="3" id="KW-0678">Repressor</keyword>
<dbReference type="KEGG" id="hmg:100207540"/>
<keyword evidence="7" id="KW-0539">Nucleus</keyword>
<dbReference type="PRINTS" id="PR02094">
    <property type="entry name" value="HEXIMFAMILY"/>
</dbReference>
<dbReference type="OrthoDB" id="10058500at2759"/>
<reference evidence="10" key="1">
    <citation type="journal article" date="2013" name="Genome Biol. Evol.">
        <title>Punctuated emergences of genetic and phenotypic innovations in eumetazoan, bilaterian, euteleostome, and hominidae ancestors.</title>
        <authorList>
            <person name="Wenger Y."/>
            <person name="Galliot B."/>
        </authorList>
    </citation>
    <scope>NUCLEOTIDE SEQUENCE</scope>
    <source>
        <tissue evidence="10">Whole animals</tissue>
    </source>
</reference>
<comment type="similarity">
    <text evidence="2">Belongs to the HEXIM family.</text>
</comment>
<protein>
    <submittedName>
        <fullName evidence="10">Protein HEXIM2</fullName>
    </submittedName>
</protein>
<dbReference type="GO" id="GO:0004861">
    <property type="term" value="F:cyclin-dependent protein serine/threonine kinase inhibitor activity"/>
    <property type="evidence" value="ECO:0007669"/>
    <property type="project" value="InterPro"/>
</dbReference>
<evidence type="ECO:0000256" key="8">
    <source>
        <dbReference type="SAM" id="Coils"/>
    </source>
</evidence>
<feature type="region of interest" description="Disordered" evidence="9">
    <location>
        <begin position="63"/>
        <end position="94"/>
    </location>
</feature>
<feature type="coiled-coil region" evidence="8">
    <location>
        <begin position="199"/>
        <end position="243"/>
    </location>
</feature>
<dbReference type="PANTHER" id="PTHR13469">
    <property type="entry name" value="HEXAMETHYLENE BISACETAMIDE INDUCIBLE 1"/>
    <property type="match status" value="1"/>
</dbReference>
<proteinExistence type="evidence at transcript level"/>
<evidence type="ECO:0000256" key="6">
    <source>
        <dbReference type="ARBA" id="ARBA00023163"/>
    </source>
</evidence>
<dbReference type="Pfam" id="PF15313">
    <property type="entry name" value="HEXIM"/>
    <property type="match status" value="1"/>
</dbReference>
<evidence type="ECO:0000256" key="3">
    <source>
        <dbReference type="ARBA" id="ARBA00022491"/>
    </source>
</evidence>
<keyword evidence="4" id="KW-0805">Transcription regulation</keyword>
<dbReference type="OMA" id="ELANMNA"/>
<dbReference type="EMBL" id="HAAD01001730">
    <property type="protein sequence ID" value="CDG67962.1"/>
    <property type="molecule type" value="mRNA"/>
</dbReference>
<comment type="subcellular location">
    <subcellularLocation>
        <location evidence="1">Nucleus</location>
    </subcellularLocation>
</comment>
<dbReference type="InterPro" id="IPR024872">
    <property type="entry name" value="HEXIM"/>
</dbReference>
<evidence type="ECO:0000256" key="7">
    <source>
        <dbReference type="ARBA" id="ARBA00023242"/>
    </source>
</evidence>
<evidence type="ECO:0000256" key="4">
    <source>
        <dbReference type="ARBA" id="ARBA00023015"/>
    </source>
</evidence>
<evidence type="ECO:0000256" key="5">
    <source>
        <dbReference type="ARBA" id="ARBA00023054"/>
    </source>
</evidence>
<evidence type="ECO:0000313" key="10">
    <source>
        <dbReference type="EMBL" id="CDG67962.1"/>
    </source>
</evidence>
<gene>
    <name evidence="10" type="primary">HEXIM2</name>
</gene>
<feature type="compositionally biased region" description="Basic residues" evidence="9">
    <location>
        <begin position="73"/>
        <end position="94"/>
    </location>
</feature>
<accession>T2M7M0</accession>
<evidence type="ECO:0000256" key="2">
    <source>
        <dbReference type="ARBA" id="ARBA00008409"/>
    </source>
</evidence>
<dbReference type="GO" id="GO:0000122">
    <property type="term" value="P:negative regulation of transcription by RNA polymerase II"/>
    <property type="evidence" value="ECO:0007669"/>
    <property type="project" value="InterPro"/>
</dbReference>
<keyword evidence="5 8" id="KW-0175">Coiled coil</keyword>
<dbReference type="PANTHER" id="PTHR13469:SF8">
    <property type="entry name" value="HEXIM P-TEFB COMPLEX SUBUNIT 1"/>
    <property type="match status" value="1"/>
</dbReference>
<dbReference type="GO" id="GO:0005654">
    <property type="term" value="C:nucleoplasm"/>
    <property type="evidence" value="ECO:0007669"/>
    <property type="project" value="TreeGrafter"/>
</dbReference>
<keyword evidence="6" id="KW-0804">Transcription</keyword>
<dbReference type="AlphaFoldDB" id="T2M7M0"/>
<organism evidence="10">
    <name type="scientific">Hydra vulgaris</name>
    <name type="common">Hydra</name>
    <name type="synonym">Hydra attenuata</name>
    <dbReference type="NCBI Taxonomy" id="6087"/>
    <lineage>
        <taxon>Eukaryota</taxon>
        <taxon>Metazoa</taxon>
        <taxon>Cnidaria</taxon>
        <taxon>Hydrozoa</taxon>
        <taxon>Hydroidolina</taxon>
        <taxon>Anthoathecata</taxon>
        <taxon>Aplanulata</taxon>
        <taxon>Hydridae</taxon>
        <taxon>Hydra</taxon>
    </lineage>
</organism>